<evidence type="ECO:0000313" key="1">
    <source>
        <dbReference type="EMBL" id="KLI64514.1"/>
    </source>
</evidence>
<comment type="caution">
    <text evidence="1">The sequence shown here is derived from an EMBL/GenBank/DDBJ whole genome shotgun (WGS) entry which is preliminary data.</text>
</comment>
<dbReference type="AlphaFoldDB" id="A0A0H0XQA4"/>
<dbReference type="RefSeq" id="WP_047092378.1">
    <property type="nucleotide sequence ID" value="NZ_LBHU01000001.1"/>
</dbReference>
<evidence type="ECO:0008006" key="3">
    <source>
        <dbReference type="Google" id="ProtNLM"/>
    </source>
</evidence>
<sequence>MSKGRTDPFTLPEWHALRREASLVSQLIGSGATALGRASYADGFGEYYTAFFGLSIGIERLAKLILIADHAIDHNGALPDAKAVKAYGHKIKELVEKADQIATKHGLSLEYAKPSDPLCWAAVDCLASFAEASKGRYANFEAIGNPSFDPANEPVERWWAKVVEPALDKHYRGRAGEARVRERAKAVADMMGDNASVLYFDERGRAMTDLATASERTGQTERARKYGRFYTLSVVRWLADIFSEMTHTAGYTEELKVLFGHYEFFVTYRNPDDFLLTRKQWPLK</sequence>
<dbReference type="OrthoDB" id="3034698at2"/>
<organism evidence="1 2">
    <name type="scientific">Aurantiacibacter marinus</name>
    <dbReference type="NCBI Taxonomy" id="874156"/>
    <lineage>
        <taxon>Bacteria</taxon>
        <taxon>Pseudomonadati</taxon>
        <taxon>Pseudomonadota</taxon>
        <taxon>Alphaproteobacteria</taxon>
        <taxon>Sphingomonadales</taxon>
        <taxon>Erythrobacteraceae</taxon>
        <taxon>Aurantiacibacter</taxon>
    </lineage>
</organism>
<proteinExistence type="predicted"/>
<protein>
    <recommendedName>
        <fullName evidence="3">AbiV family abortive infection protein</fullName>
    </recommendedName>
</protein>
<evidence type="ECO:0000313" key="2">
    <source>
        <dbReference type="Proteomes" id="UP000053455"/>
    </source>
</evidence>
<dbReference type="EMBL" id="LBHU01000001">
    <property type="protein sequence ID" value="KLI64514.1"/>
    <property type="molecule type" value="Genomic_DNA"/>
</dbReference>
<keyword evidence="2" id="KW-1185">Reference proteome</keyword>
<dbReference type="PATRIC" id="fig|874156.12.peg.562"/>
<accession>A0A0H0XQA4</accession>
<dbReference type="Proteomes" id="UP000053455">
    <property type="component" value="Unassembled WGS sequence"/>
</dbReference>
<dbReference type="STRING" id="874156.GCA_001021555_00740"/>
<reference evidence="1 2" key="1">
    <citation type="submission" date="2015-04" db="EMBL/GenBank/DDBJ databases">
        <title>The draft genome sequence of Erythrobacter marinus HWDM-33.</title>
        <authorList>
            <person name="Zhuang L."/>
            <person name="Liu Y."/>
            <person name="Shao Z."/>
        </authorList>
    </citation>
    <scope>NUCLEOTIDE SEQUENCE [LARGE SCALE GENOMIC DNA]</scope>
    <source>
        <strain evidence="1 2">HWDM-33</strain>
    </source>
</reference>
<name>A0A0H0XQA4_9SPHN</name>
<gene>
    <name evidence="1" type="ORF">AAV99_02705</name>
</gene>